<sequence length="235" mass="26998">MQQQNKTFQLPIRTAVVAGLMLSSLLVAVVIIALQYYFNKNLAEKTLHSRYQQTKASVNEYLESIDNRATNEINELKQLPRLLENPQINGEVGQLLVAVMQRNPLFQSVYLGQQNGEVEQLINLQATPALRQHLRAEEADRWLLIKIFNEDGQQHRRLEYYDRNFTLRHAWQHQSDFDITTHSWFSEATVDEVSKTQSYLLAEMHSPAQTYSVKLPDSDAVLSITVELTGLSTLL</sequence>
<feature type="transmembrane region" description="Helical" evidence="1">
    <location>
        <begin position="12"/>
        <end position="38"/>
    </location>
</feature>
<dbReference type="EMBL" id="PYVN01000144">
    <property type="protein sequence ID" value="PTB84933.1"/>
    <property type="molecule type" value="Genomic_DNA"/>
</dbReference>
<comment type="caution">
    <text evidence="2">The sequence shown here is derived from an EMBL/GenBank/DDBJ whole genome shotgun (WGS) entry which is preliminary data.</text>
</comment>
<feature type="non-terminal residue" evidence="2">
    <location>
        <position position="235"/>
    </location>
</feature>
<keyword evidence="1" id="KW-0812">Transmembrane</keyword>
<evidence type="ECO:0000256" key="1">
    <source>
        <dbReference type="SAM" id="Phobius"/>
    </source>
</evidence>
<keyword evidence="1" id="KW-0472">Membrane</keyword>
<evidence type="ECO:0000313" key="2">
    <source>
        <dbReference type="EMBL" id="PTB84933.1"/>
    </source>
</evidence>
<accession>A0A2T4CTN1</accession>
<gene>
    <name evidence="2" type="ORF">C9940_05635</name>
</gene>
<reference evidence="2" key="1">
    <citation type="submission" date="2018-03" db="EMBL/GenBank/DDBJ databases">
        <title>Cross-interface Injection: A General Nanoliter Liquid Handling Method Applied to Single Cells Genome Amplification Automated Nanoliter Liquid Handling Applied to Single Cell Multiple Displacement Amplification.</title>
        <authorList>
            <person name="Yun J."/>
            <person name="Xu P."/>
            <person name="Xu J."/>
            <person name="Dai X."/>
            <person name="Wang Y."/>
            <person name="Zheng X."/>
            <person name="Cao C."/>
            <person name="Yi Q."/>
            <person name="Zhu Y."/>
            <person name="Wang L."/>
            <person name="Dong Z."/>
            <person name="Huang Y."/>
            <person name="Huang L."/>
            <person name="Du W."/>
        </authorList>
    </citation>
    <scope>NUCLEOTIDE SEQUENCE [LARGE SCALE GENOMIC DNA]</scope>
    <source>
        <strain evidence="2">Z-D3-2</strain>
    </source>
</reference>
<protein>
    <submittedName>
        <fullName evidence="2">Uncharacterized protein</fullName>
    </submittedName>
</protein>
<name>A0A2T4CTN1_9GAMM</name>
<organism evidence="2">
    <name type="scientific">Pseudidiomarina aestuarii</name>
    <dbReference type="NCBI Taxonomy" id="624146"/>
    <lineage>
        <taxon>Bacteria</taxon>
        <taxon>Pseudomonadati</taxon>
        <taxon>Pseudomonadota</taxon>
        <taxon>Gammaproteobacteria</taxon>
        <taxon>Alteromonadales</taxon>
        <taxon>Idiomarinaceae</taxon>
        <taxon>Pseudidiomarina</taxon>
    </lineage>
</organism>
<keyword evidence="1" id="KW-1133">Transmembrane helix</keyword>
<proteinExistence type="predicted"/>
<dbReference type="AlphaFoldDB" id="A0A2T4CTN1"/>